<dbReference type="RefSeq" id="XP_040772222.1">
    <property type="nucleotide sequence ID" value="XM_040926320.1"/>
</dbReference>
<evidence type="ECO:0000313" key="8">
    <source>
        <dbReference type="EMBL" id="KAF3761243.1"/>
    </source>
</evidence>
<dbReference type="Gene3D" id="3.30.70.360">
    <property type="match status" value="1"/>
</dbReference>
<keyword evidence="2" id="KW-0645">Protease</keyword>
<dbReference type="PIRSF" id="PIRSF037237">
    <property type="entry name" value="Peptidase_WD_repeats_DUG2"/>
    <property type="match status" value="1"/>
</dbReference>
<proteinExistence type="inferred from homology"/>
<dbReference type="Gene3D" id="3.40.630.10">
    <property type="entry name" value="Zn peptidases"/>
    <property type="match status" value="2"/>
</dbReference>
<gene>
    <name evidence="8" type="ORF">M406DRAFT_96117</name>
</gene>
<dbReference type="Pfam" id="PF01546">
    <property type="entry name" value="Peptidase_M20"/>
    <property type="match status" value="1"/>
</dbReference>
<dbReference type="EMBL" id="MU032351">
    <property type="protein sequence ID" value="KAF3761243.1"/>
    <property type="molecule type" value="Genomic_DNA"/>
</dbReference>
<comment type="caution">
    <text evidence="8">The sequence shown here is derived from an EMBL/GenBank/DDBJ whole genome shotgun (WGS) entry which is preliminary data.</text>
</comment>
<name>A0A9P4XUQ5_CRYP1</name>
<dbReference type="InterPro" id="IPR002933">
    <property type="entry name" value="Peptidase_M20"/>
</dbReference>
<dbReference type="InterPro" id="IPR011650">
    <property type="entry name" value="Peptidase_M20_dimer"/>
</dbReference>
<evidence type="ECO:0000256" key="4">
    <source>
        <dbReference type="ARBA" id="ARBA00022801"/>
    </source>
</evidence>
<reference evidence="8" key="1">
    <citation type="journal article" date="2020" name="Phytopathology">
        <title>Genome sequence of the chestnut blight fungus Cryphonectria parasitica EP155: A fundamental resource for an archetypical invasive plant pathogen.</title>
        <authorList>
            <person name="Crouch J.A."/>
            <person name="Dawe A."/>
            <person name="Aerts A."/>
            <person name="Barry K."/>
            <person name="Churchill A.C.L."/>
            <person name="Grimwood J."/>
            <person name="Hillman B."/>
            <person name="Milgroom M.G."/>
            <person name="Pangilinan J."/>
            <person name="Smith M."/>
            <person name="Salamov A."/>
            <person name="Schmutz J."/>
            <person name="Yadav J."/>
            <person name="Grigoriev I.V."/>
            <person name="Nuss D."/>
        </authorList>
    </citation>
    <scope>NUCLEOTIDE SEQUENCE</scope>
    <source>
        <strain evidence="8">EP155</strain>
    </source>
</reference>
<evidence type="ECO:0000256" key="6">
    <source>
        <dbReference type="SAM" id="MobiDB-lite"/>
    </source>
</evidence>
<evidence type="ECO:0000259" key="7">
    <source>
        <dbReference type="Pfam" id="PF07687"/>
    </source>
</evidence>
<dbReference type="PANTHER" id="PTHR43270:SF8">
    <property type="entry name" value="DI- AND TRIPEPTIDASE DUG2-RELATED"/>
    <property type="match status" value="1"/>
</dbReference>
<evidence type="ECO:0000256" key="5">
    <source>
        <dbReference type="PROSITE-ProRule" id="PRU00221"/>
    </source>
</evidence>
<dbReference type="SMART" id="SM00320">
    <property type="entry name" value="WD40"/>
    <property type="match status" value="7"/>
</dbReference>
<dbReference type="GO" id="GO:0006508">
    <property type="term" value="P:proteolysis"/>
    <property type="evidence" value="ECO:0007669"/>
    <property type="project" value="UniProtKB-KW"/>
</dbReference>
<keyword evidence="5" id="KW-0853">WD repeat</keyword>
<dbReference type="PROSITE" id="PS00758">
    <property type="entry name" value="ARGE_DAPE_CPG2_1"/>
    <property type="match status" value="1"/>
</dbReference>
<comment type="similarity">
    <text evidence="1">Belongs to the peptidase M20A family.</text>
</comment>
<sequence>MTSSLKSTLHSGMNSPLQSHDDLFNAPQRIQELKHDETVLTLAVSDKYIFAGTHTGEIFVWSLATFELVKRFQAHKRHTISRSILVSSGGDALVSVWCPKTFARLYEIYWPDHIGDVFSCAYSTQQDTVYIGAQNTSIQWVKLSDPSRRVPHDNPNHPDQRIDTFFDSKAIGGKSTPRKRDEREALIPPANETLEVYRSSIGNRAHSGFIYSMFIAKGPTVLVDPDEEVLITGGGEGRIKLWQIKQDEKYDGMEEWEAWEHREIMCLGEQDAQSVFHIAIDGSFLYSGKKRGIIELWDLDTKQKLRVIKDHRGENDHYGDIMSLQMAWGYLWSAATTGTVARHSTVHSRASEKVSQKYRCLSRWQAHEGKILSSACTTYQGHNYYITGANDNNLSVWRVDGIREEAEDNPDESERTMLSSLREFVSYRTVSARPEFAEECRQGASFLCNLFKRLGAQVNMLSTEKLHNPVVCAVFSGKLEPAERRKRILFYGHYDVVPADRDGKSKWATDPFQMEGINGYLYGRGVSDNKGPIMAALYAVTDLLQAQQLDSDVIFLIEGEEESTSRNFRETIRKNKDLIGNVDYILLANSYWIDDETPCLTYGLRGVLHATICVDSAYPDLHSGVDGSHMLDEPLADLMQVLTSLKGPRNKIMVPHFYDAVLPLTPDEEARYEEIVKILSRRNPESGTVQQLKSSLMARWREPNLTIHGTKVSGVDESVVSSHASATISFRIVPDQQVDDIVASLKEYLRAQFAELESKNTLTIKIDNKAEPWLGDPNNQIFKTLEEAIIKVWGEDGGRRNSSSPERDAAPDATDPEAGHGATGLPAKGRKPLYIREGGSIPAIRFLEKEFGAPVAHLPCGQATDSAHLENERIRLLNLFRSREIFGEAFRRL</sequence>
<dbReference type="PANTHER" id="PTHR43270">
    <property type="entry name" value="BETA-ALA-HIS DIPEPTIDASE"/>
    <property type="match status" value="1"/>
</dbReference>
<dbReference type="InterPro" id="IPR036322">
    <property type="entry name" value="WD40_repeat_dom_sf"/>
</dbReference>
<feature type="region of interest" description="Disordered" evidence="6">
    <location>
        <begin position="796"/>
        <end position="831"/>
    </location>
</feature>
<accession>A0A9P4XUQ5</accession>
<dbReference type="AlphaFoldDB" id="A0A9P4XUQ5"/>
<feature type="repeat" description="WD" evidence="5">
    <location>
        <begin position="220"/>
        <end position="252"/>
    </location>
</feature>
<dbReference type="GO" id="GO:0006751">
    <property type="term" value="P:glutathione catabolic process"/>
    <property type="evidence" value="ECO:0007669"/>
    <property type="project" value="InterPro"/>
</dbReference>
<dbReference type="GO" id="GO:0046872">
    <property type="term" value="F:metal ion binding"/>
    <property type="evidence" value="ECO:0007669"/>
    <property type="project" value="UniProtKB-KW"/>
</dbReference>
<dbReference type="SUPFAM" id="SSF53187">
    <property type="entry name" value="Zn-dependent exopeptidases"/>
    <property type="match status" value="1"/>
</dbReference>
<dbReference type="OrthoDB" id="7832001at2759"/>
<dbReference type="GO" id="GO:0008233">
    <property type="term" value="F:peptidase activity"/>
    <property type="evidence" value="ECO:0007669"/>
    <property type="project" value="UniProtKB-KW"/>
</dbReference>
<dbReference type="Gene3D" id="2.130.10.10">
    <property type="entry name" value="YVTN repeat-like/Quinoprotein amine dehydrogenase"/>
    <property type="match status" value="2"/>
</dbReference>
<feature type="compositionally biased region" description="Basic and acidic residues" evidence="6">
    <location>
        <begin position="796"/>
        <end position="810"/>
    </location>
</feature>
<evidence type="ECO:0000256" key="3">
    <source>
        <dbReference type="ARBA" id="ARBA00022723"/>
    </source>
</evidence>
<feature type="domain" description="Peptidase M20 dimerisation" evidence="7">
    <location>
        <begin position="603"/>
        <end position="754"/>
    </location>
</feature>
<dbReference type="Pfam" id="PF07687">
    <property type="entry name" value="M20_dimer"/>
    <property type="match status" value="1"/>
</dbReference>
<dbReference type="InterPro" id="IPR051458">
    <property type="entry name" value="Cyt/Met_Dipeptidase"/>
</dbReference>
<organism evidence="8 9">
    <name type="scientific">Cryphonectria parasitica (strain ATCC 38755 / EP155)</name>
    <dbReference type="NCBI Taxonomy" id="660469"/>
    <lineage>
        <taxon>Eukaryota</taxon>
        <taxon>Fungi</taxon>
        <taxon>Dikarya</taxon>
        <taxon>Ascomycota</taxon>
        <taxon>Pezizomycotina</taxon>
        <taxon>Sordariomycetes</taxon>
        <taxon>Sordariomycetidae</taxon>
        <taxon>Diaporthales</taxon>
        <taxon>Cryphonectriaceae</taxon>
        <taxon>Cryphonectria-Endothia species complex</taxon>
        <taxon>Cryphonectria</taxon>
    </lineage>
</organism>
<dbReference type="InterPro" id="IPR017149">
    <property type="entry name" value="GSH_degradosome_Dug2"/>
</dbReference>
<evidence type="ECO:0000313" key="9">
    <source>
        <dbReference type="Proteomes" id="UP000803844"/>
    </source>
</evidence>
<dbReference type="InterPro" id="IPR015943">
    <property type="entry name" value="WD40/YVTN_repeat-like_dom_sf"/>
</dbReference>
<dbReference type="Proteomes" id="UP000803844">
    <property type="component" value="Unassembled WGS sequence"/>
</dbReference>
<dbReference type="InterPro" id="IPR001680">
    <property type="entry name" value="WD40_rpt"/>
</dbReference>
<keyword evidence="9" id="KW-1185">Reference proteome</keyword>
<dbReference type="PROSITE" id="PS50082">
    <property type="entry name" value="WD_REPEATS_2"/>
    <property type="match status" value="1"/>
</dbReference>
<protein>
    <recommendedName>
        <fullName evidence="7">Peptidase M20 dimerisation domain-containing protein</fullName>
    </recommendedName>
</protein>
<keyword evidence="4" id="KW-0378">Hydrolase</keyword>
<dbReference type="InterPro" id="IPR001261">
    <property type="entry name" value="ArgE/DapE_CS"/>
</dbReference>
<evidence type="ECO:0000256" key="2">
    <source>
        <dbReference type="ARBA" id="ARBA00022670"/>
    </source>
</evidence>
<keyword evidence="3" id="KW-0479">Metal-binding</keyword>
<dbReference type="GeneID" id="63843449"/>
<evidence type="ECO:0000256" key="1">
    <source>
        <dbReference type="ARBA" id="ARBA00006247"/>
    </source>
</evidence>
<dbReference type="SUPFAM" id="SSF50978">
    <property type="entry name" value="WD40 repeat-like"/>
    <property type="match status" value="1"/>
</dbReference>